<evidence type="ECO:0000259" key="1">
    <source>
        <dbReference type="Pfam" id="PF06230"/>
    </source>
</evidence>
<dbReference type="InterPro" id="IPR041255">
    <property type="entry name" value="LpxI_N"/>
</dbReference>
<evidence type="ECO:0000313" key="3">
    <source>
        <dbReference type="EMBL" id="PMP72334.1"/>
    </source>
</evidence>
<comment type="caution">
    <text evidence="3">The sequence shown here is derived from an EMBL/GenBank/DDBJ whole genome shotgun (WGS) entry which is preliminary data.</text>
</comment>
<dbReference type="InterPro" id="IPR010415">
    <property type="entry name" value="LpxI_C"/>
</dbReference>
<dbReference type="AlphaFoldDB" id="A0A2J6WPK2"/>
<dbReference type="Pfam" id="PF06230">
    <property type="entry name" value="LpxI_C"/>
    <property type="match status" value="1"/>
</dbReference>
<dbReference type="Gene3D" id="3.40.140.80">
    <property type="match status" value="1"/>
</dbReference>
<feature type="domain" description="LpxI N-terminal" evidence="2">
    <location>
        <begin position="2"/>
        <end position="133"/>
    </location>
</feature>
<reference evidence="3 4" key="1">
    <citation type="submission" date="2018-01" db="EMBL/GenBank/DDBJ databases">
        <title>Metagenomic assembled genomes from two thermal pools in the Uzon Caldera, Kamchatka, Russia.</title>
        <authorList>
            <person name="Wilkins L."/>
            <person name="Ettinger C."/>
        </authorList>
    </citation>
    <scope>NUCLEOTIDE SEQUENCE [LARGE SCALE GENOMIC DNA]</scope>
    <source>
        <strain evidence="3">ZAV-04</strain>
    </source>
</reference>
<gene>
    <name evidence="3" type="ORF">C0186_01545</name>
</gene>
<dbReference type="Proteomes" id="UP000242288">
    <property type="component" value="Unassembled WGS sequence"/>
</dbReference>
<dbReference type="PANTHER" id="PTHR39962:SF1">
    <property type="entry name" value="LPXI FAMILY PROTEIN"/>
    <property type="match status" value="1"/>
</dbReference>
<dbReference type="InterPro" id="IPR043167">
    <property type="entry name" value="LpxI_C_sf"/>
</dbReference>
<dbReference type="InterPro" id="IPR053174">
    <property type="entry name" value="LpxI"/>
</dbReference>
<dbReference type="EMBL" id="PNIO01000010">
    <property type="protein sequence ID" value="PMP72334.1"/>
    <property type="molecule type" value="Genomic_DNA"/>
</dbReference>
<sequence>MQIGVIAAEGYFPLITVKALQSRGYRVITVALQGLANDELSKYSDLFEWINIGKAGEIIDFLKKNNVKEVILTGKVPKKIIFEREKIKPDLRAIKMLFSAKLRGDNELLKIVEKELFKEGIKIACLSEFCPELLTTQGVLTRRKPTKEEWKDIEYGFRIAKKIGELDIGQTVVVKERSVIAVEAIEGTDETILRAGSFVKNSVVVKVSKPQQDLKLDPPAAGVDTIIIMGKANAKVLALEAEKTFLIERDKVIEKADEFNITVVGVKQS</sequence>
<evidence type="ECO:0000313" key="4">
    <source>
        <dbReference type="Proteomes" id="UP000242288"/>
    </source>
</evidence>
<dbReference type="Gene3D" id="3.40.50.20">
    <property type="match status" value="1"/>
</dbReference>
<proteinExistence type="predicted"/>
<organism evidence="3 4">
    <name type="scientific">Thermodesulfovibrio aggregans</name>
    <dbReference type="NCBI Taxonomy" id="86166"/>
    <lineage>
        <taxon>Bacteria</taxon>
        <taxon>Pseudomonadati</taxon>
        <taxon>Nitrospirota</taxon>
        <taxon>Thermodesulfovibrionia</taxon>
        <taxon>Thermodesulfovibrionales</taxon>
        <taxon>Thermodesulfovibrionaceae</taxon>
        <taxon>Thermodesulfovibrio</taxon>
    </lineage>
</organism>
<accession>A0A2J6WPK2</accession>
<feature type="domain" description="LpxI C-terminal" evidence="1">
    <location>
        <begin position="137"/>
        <end position="264"/>
    </location>
</feature>
<dbReference type="PANTHER" id="PTHR39962">
    <property type="entry name" value="BLL4848 PROTEIN"/>
    <property type="match status" value="1"/>
</dbReference>
<protein>
    <submittedName>
        <fullName evidence="3">DUF1009 domain-containing protein</fullName>
    </submittedName>
</protein>
<dbReference type="Pfam" id="PF17930">
    <property type="entry name" value="LpxI_N"/>
    <property type="match status" value="1"/>
</dbReference>
<evidence type="ECO:0000259" key="2">
    <source>
        <dbReference type="Pfam" id="PF17930"/>
    </source>
</evidence>
<name>A0A2J6WPK2_9BACT</name>